<feature type="region of interest" description="Disordered" evidence="1">
    <location>
        <begin position="134"/>
        <end position="159"/>
    </location>
</feature>
<feature type="compositionally biased region" description="Acidic residues" evidence="1">
    <location>
        <begin position="148"/>
        <end position="159"/>
    </location>
</feature>
<evidence type="ECO:0000313" key="2">
    <source>
        <dbReference type="EMBL" id="KCZ61780.1"/>
    </source>
</evidence>
<feature type="compositionally biased region" description="Acidic residues" evidence="1">
    <location>
        <begin position="381"/>
        <end position="393"/>
    </location>
</feature>
<name>A0A059E2G6_9PROT</name>
<evidence type="ECO:0000313" key="3">
    <source>
        <dbReference type="Proteomes" id="UP000024547"/>
    </source>
</evidence>
<comment type="caution">
    <text evidence="2">The sequence shown here is derived from an EMBL/GenBank/DDBJ whole genome shotgun (WGS) entry which is preliminary data.</text>
</comment>
<feature type="compositionally biased region" description="Acidic residues" evidence="1">
    <location>
        <begin position="206"/>
        <end position="217"/>
    </location>
</feature>
<feature type="compositionally biased region" description="Low complexity" evidence="1">
    <location>
        <begin position="272"/>
        <end position="294"/>
    </location>
</feature>
<feature type="compositionally biased region" description="Low complexity" evidence="1">
    <location>
        <begin position="219"/>
        <end position="245"/>
    </location>
</feature>
<evidence type="ECO:0000256" key="1">
    <source>
        <dbReference type="SAM" id="MobiDB-lite"/>
    </source>
</evidence>
<dbReference type="RefSeq" id="WP_035551007.1">
    <property type="nucleotide sequence ID" value="NZ_AWFH01000012.1"/>
</dbReference>
<dbReference type="Proteomes" id="UP000024547">
    <property type="component" value="Unassembled WGS sequence"/>
</dbReference>
<dbReference type="PATRIC" id="fig|1280948.3.peg.1689"/>
<feature type="compositionally biased region" description="Gly residues" evidence="1">
    <location>
        <begin position="405"/>
        <end position="417"/>
    </location>
</feature>
<organism evidence="2 3">
    <name type="scientific">Hyphomonas atlantica</name>
    <dbReference type="NCBI Taxonomy" id="1280948"/>
    <lineage>
        <taxon>Bacteria</taxon>
        <taxon>Pseudomonadati</taxon>
        <taxon>Pseudomonadota</taxon>
        <taxon>Alphaproteobacteria</taxon>
        <taxon>Hyphomonadales</taxon>
        <taxon>Hyphomonadaceae</taxon>
        <taxon>Hyphomonas</taxon>
    </lineage>
</organism>
<keyword evidence="3" id="KW-1185">Reference proteome</keyword>
<accession>A0A059E2G6</accession>
<protein>
    <submittedName>
        <fullName evidence="2">Uncharacterized protein</fullName>
    </submittedName>
</protein>
<dbReference type="AlphaFoldDB" id="A0A059E2G6"/>
<dbReference type="EMBL" id="AWFH01000012">
    <property type="protein sequence ID" value="KCZ61780.1"/>
    <property type="molecule type" value="Genomic_DNA"/>
</dbReference>
<feature type="compositionally biased region" description="Pro residues" evidence="1">
    <location>
        <begin position="534"/>
        <end position="548"/>
    </location>
</feature>
<dbReference type="OrthoDB" id="7620567at2"/>
<gene>
    <name evidence="2" type="ORF">HY36_04300</name>
</gene>
<feature type="region of interest" description="Disordered" evidence="1">
    <location>
        <begin position="181"/>
        <end position="587"/>
    </location>
</feature>
<sequence>MLHPSTKRLIDKLGDMTRRQKVAWQEGEDGNITHDTEGYRVTLTADPHAVLLTDSQGREIETCSPAEFADEIDAEGRPYAQFVEELYREAKRHARGAEEAISAVLAGLDAVEAPAEEMIDPPVDEPVEMVEVTEDSVEDPLDDSSPLDAEDYAEMDSQSEDITFAVASLADQVNGASMVAPAGPEEAAQEDEILTDENTAVTATEVDSETTSGDEIEQTATYDDTVATDGDTVATDGDTDATASDDAQHDAINAFSVTPEAEPAALEEIEEPTPLNEPAGGYTPTGFTTTTPEDTAPEPADDSPVPDMMEEAAPVEAQADHAYAPAFSDDVSDAPGYAQAEPFGNFTPTSEDAPETPVFDADPAEDTTADPAPQYEKDIDAPETETEAADDPEPQPAPAPQGSFGNTGGFFGGGYGSSLGAYRTDTAPAPDRPVDSSPEAPVADVAPSEPEPIETVEAPQPSPEPMRSFSLSGITAPRDTVEPPAPVEASTPEETEPAPDVVIDGTSDLPTWLGHDTPLAEADESAEPIAEYDPPQPVTEPQHAPAPEPEFVTEAVAAPEPAAASEEEVSEAETPAPRPVKRFNPWN</sequence>
<dbReference type="STRING" id="1280948.HY36_04300"/>
<proteinExistence type="predicted"/>
<dbReference type="eggNOG" id="ENOG5030IFW">
    <property type="taxonomic scope" value="Bacteria"/>
</dbReference>
<feature type="compositionally biased region" description="Low complexity" evidence="1">
    <location>
        <begin position="549"/>
        <end position="564"/>
    </location>
</feature>
<reference evidence="2 3" key="1">
    <citation type="journal article" date="2014" name="Antonie Van Leeuwenhoek">
        <title>Hyphomonas beringensis sp. nov. and Hyphomonas chukchiensis sp. nov., isolated from surface seawater of the Bering Sea and Chukchi Sea.</title>
        <authorList>
            <person name="Li C."/>
            <person name="Lai Q."/>
            <person name="Li G."/>
            <person name="Dong C."/>
            <person name="Wang J."/>
            <person name="Liao Y."/>
            <person name="Shao Z."/>
        </authorList>
    </citation>
    <scope>NUCLEOTIDE SEQUENCE [LARGE SCALE GENOMIC DNA]</scope>
    <source>
        <strain evidence="2 3">22II1-22F38</strain>
    </source>
</reference>